<keyword evidence="4" id="KW-0175">Coiled coil</keyword>
<dbReference type="PROSITE" id="PS50234">
    <property type="entry name" value="VWFA"/>
    <property type="match status" value="1"/>
</dbReference>
<evidence type="ECO:0000256" key="5">
    <source>
        <dbReference type="SAM" id="SignalP"/>
    </source>
</evidence>
<dbReference type="Proteomes" id="UP001597013">
    <property type="component" value="Unassembled WGS sequence"/>
</dbReference>
<gene>
    <name evidence="7" type="ORF">ACFQ1Q_00680</name>
</gene>
<feature type="coiled-coil region" evidence="4">
    <location>
        <begin position="331"/>
        <end position="358"/>
    </location>
</feature>
<keyword evidence="8" id="KW-1185">Reference proteome</keyword>
<dbReference type="InterPro" id="IPR002035">
    <property type="entry name" value="VWF_A"/>
</dbReference>
<keyword evidence="3 5" id="KW-0732">Signal</keyword>
<proteinExistence type="predicted"/>
<feature type="domain" description="VWFA" evidence="6">
    <location>
        <begin position="52"/>
        <end position="246"/>
    </location>
</feature>
<feature type="chain" id="PRO_5045576276" description="VWFA domain-containing protein" evidence="5">
    <location>
        <begin position="28"/>
        <end position="390"/>
    </location>
</feature>
<dbReference type="SUPFAM" id="SSF53300">
    <property type="entry name" value="vWA-like"/>
    <property type="match status" value="1"/>
</dbReference>
<evidence type="ECO:0000259" key="6">
    <source>
        <dbReference type="PROSITE" id="PS50234"/>
    </source>
</evidence>
<comment type="caution">
    <text evidence="7">The sequence shown here is derived from an EMBL/GenBank/DDBJ whole genome shotgun (WGS) entry which is preliminary data.</text>
</comment>
<dbReference type="InterPro" id="IPR052969">
    <property type="entry name" value="Thr-specific_kinase-like"/>
</dbReference>
<reference evidence="8" key="1">
    <citation type="journal article" date="2019" name="Int. J. Syst. Evol. Microbiol.">
        <title>The Global Catalogue of Microorganisms (GCM) 10K type strain sequencing project: providing services to taxonomists for standard genome sequencing and annotation.</title>
        <authorList>
            <consortium name="The Broad Institute Genomics Platform"/>
            <consortium name="The Broad Institute Genome Sequencing Center for Infectious Disease"/>
            <person name="Wu L."/>
            <person name="Ma J."/>
        </authorList>
    </citation>
    <scope>NUCLEOTIDE SEQUENCE [LARGE SCALE GENOMIC DNA]</scope>
    <source>
        <strain evidence="8">CCUG 62215</strain>
    </source>
</reference>
<name>A0ABW3N534_9FLAO</name>
<dbReference type="PANTHER" id="PTHR47763">
    <property type="entry name" value="ALPHA-PROTEIN KINASE VWKA"/>
    <property type="match status" value="1"/>
</dbReference>
<dbReference type="PANTHER" id="PTHR47763:SF1">
    <property type="entry name" value="DUF659 DOMAIN-CONTAINING PROTEIN"/>
    <property type="match status" value="1"/>
</dbReference>
<dbReference type="RefSeq" id="WP_386126930.1">
    <property type="nucleotide sequence ID" value="NZ_JBHTJL010000003.1"/>
</dbReference>
<dbReference type="Gene3D" id="3.40.50.410">
    <property type="entry name" value="von Willebrand factor, type A domain"/>
    <property type="match status" value="1"/>
</dbReference>
<comment type="subcellular location">
    <subcellularLocation>
        <location evidence="1">Secreted</location>
    </subcellularLocation>
</comment>
<keyword evidence="2" id="KW-0964">Secreted</keyword>
<dbReference type="EMBL" id="JBHTJL010000003">
    <property type="protein sequence ID" value="MFD1061740.1"/>
    <property type="molecule type" value="Genomic_DNA"/>
</dbReference>
<organism evidence="7 8">
    <name type="scientific">Winogradskyella litorisediminis</name>
    <dbReference type="NCBI Taxonomy" id="1156618"/>
    <lineage>
        <taxon>Bacteria</taxon>
        <taxon>Pseudomonadati</taxon>
        <taxon>Bacteroidota</taxon>
        <taxon>Flavobacteriia</taxon>
        <taxon>Flavobacteriales</taxon>
        <taxon>Flavobacteriaceae</taxon>
        <taxon>Winogradskyella</taxon>
    </lineage>
</organism>
<dbReference type="Pfam" id="PF25106">
    <property type="entry name" value="VWA_4"/>
    <property type="match status" value="1"/>
</dbReference>
<evidence type="ECO:0000256" key="4">
    <source>
        <dbReference type="SAM" id="Coils"/>
    </source>
</evidence>
<sequence>MKLKNKISLLVLALILLNCKHSNKIQALNDNKNVAVLIETPKIIPHKTKNAEIVFCLDATGSMSGLIGTAKEKIWDIVSELAQDGDIDMLKMGMVFYRDIGDAFVTKKIAMTKDLDEAYTELLKINAAGGGDTPESVNQGLQEAITDMDWSKDKKTYRTIFVVGDCPPHMDYQQDVKYTESCKIAAQKGITINTIKLGNGCKQAIPHFKAMASCTNGEFLMLDQNAQDIVIVTPYDFEINQLSRNIDNTRMYYGTAEEREVNYEKKAKSMAVYDSGSSTANSARAGFKQSKAGQKTAYGSQEIINDYENGKLDLEEIEEDKLPTNLKGKSNEEKKKIIEQLSKKRKADNQKLKDLLKKKREFIDEKLAEDTSKRSFSKEVLKVMKKQANK</sequence>
<evidence type="ECO:0000313" key="8">
    <source>
        <dbReference type="Proteomes" id="UP001597013"/>
    </source>
</evidence>
<evidence type="ECO:0000256" key="1">
    <source>
        <dbReference type="ARBA" id="ARBA00004613"/>
    </source>
</evidence>
<protein>
    <recommendedName>
        <fullName evidence="6">VWFA domain-containing protein</fullName>
    </recommendedName>
</protein>
<evidence type="ECO:0000256" key="3">
    <source>
        <dbReference type="ARBA" id="ARBA00022729"/>
    </source>
</evidence>
<dbReference type="CDD" id="cd00198">
    <property type="entry name" value="vWFA"/>
    <property type="match status" value="1"/>
</dbReference>
<dbReference type="InterPro" id="IPR036465">
    <property type="entry name" value="vWFA_dom_sf"/>
</dbReference>
<evidence type="ECO:0000313" key="7">
    <source>
        <dbReference type="EMBL" id="MFD1061740.1"/>
    </source>
</evidence>
<evidence type="ECO:0000256" key="2">
    <source>
        <dbReference type="ARBA" id="ARBA00022525"/>
    </source>
</evidence>
<dbReference type="InterPro" id="IPR056861">
    <property type="entry name" value="HMCN1-like_VWA"/>
</dbReference>
<accession>A0ABW3N534</accession>
<feature type="signal peptide" evidence="5">
    <location>
        <begin position="1"/>
        <end position="27"/>
    </location>
</feature>